<dbReference type="InterPro" id="IPR001628">
    <property type="entry name" value="Znf_hrmn_rcpt"/>
</dbReference>
<evidence type="ECO:0000256" key="7">
    <source>
        <dbReference type="ARBA" id="ARBA00023170"/>
    </source>
</evidence>
<feature type="domain" description="Nuclear receptor" evidence="10">
    <location>
        <begin position="2"/>
        <end position="78"/>
    </location>
</feature>
<evidence type="ECO:0000256" key="1">
    <source>
        <dbReference type="ARBA" id="ARBA00022723"/>
    </source>
</evidence>
<gene>
    <name evidence="11" type="primary">107369791</name>
</gene>
<feature type="region of interest" description="Disordered" evidence="9">
    <location>
        <begin position="135"/>
        <end position="162"/>
    </location>
</feature>
<sequence>MNQLCKVCGEPAAGYHFGAFTCEGCKSFFGRTYNNPSTIGECKNSNQCVINKKNRTSCKSCRLKKCLAVGMSKTGSRYGRRSNWFKLHCALDSQNNQSSLTGNSNGPIQISESFNENKDLVNQIKAEANSRDLLNLKSPTMNGSNNHAKSNNKNSSTNNLNGNCINHTLHNITNHSNVFTSNGNARVNNTSNNNNNNHSSPGLAPSNGQSPLETSEGLANLNLPESFSMIQTVAKALGFSPFDPINSFMLQRNGEPKVDLKLFNAAAAVQASSSKSNHYSQFIHPLNISSSSSSSPPLATSGQASRVNLSTSAIGSTMTTSLSNSSSPNVTPNGNRVDTPNGNLNFPYHHPSTGGSPLHHPGHPGLPMSPLGSTLDPSSRLLFAAQLFGKGLNVLPKEFNNINNYFLNPSYNRFLPIGSINHLAKLTSASPNLNIKSTPPLTSELLYEQERPIDLSRKASNMKSSSKLTKCIKQSVGSEDEEDEEDEDAEEDEDTELCLHDDNNNATRDEGSKSMMGDHDSGFSPSSNEDNIVATTPLDLTAKKSPTPPPSVAAPIPLPN</sequence>
<evidence type="ECO:0000256" key="2">
    <source>
        <dbReference type="ARBA" id="ARBA00022771"/>
    </source>
</evidence>
<keyword evidence="8" id="KW-0539">Nucleus</keyword>
<evidence type="ECO:0000313" key="12">
    <source>
        <dbReference type="Proteomes" id="UP000015104"/>
    </source>
</evidence>
<name>T1L2U4_TETUR</name>
<evidence type="ECO:0000313" key="11">
    <source>
        <dbReference type="EnsemblMetazoa" id="tetur34g00430.1"/>
    </source>
</evidence>
<feature type="compositionally biased region" description="Polar residues" evidence="9">
    <location>
        <begin position="523"/>
        <end position="534"/>
    </location>
</feature>
<dbReference type="eggNOG" id="ENOG502RZKC">
    <property type="taxonomic scope" value="Eukaryota"/>
</dbReference>
<dbReference type="Proteomes" id="UP000015104">
    <property type="component" value="Unassembled WGS sequence"/>
</dbReference>
<keyword evidence="6" id="KW-0804">Transcription</keyword>
<dbReference type="Pfam" id="PF00105">
    <property type="entry name" value="zf-C4"/>
    <property type="match status" value="1"/>
</dbReference>
<accession>T1L2U4</accession>
<keyword evidence="5" id="KW-0238">DNA-binding</keyword>
<evidence type="ECO:0000256" key="4">
    <source>
        <dbReference type="ARBA" id="ARBA00023015"/>
    </source>
</evidence>
<dbReference type="GO" id="GO:0008270">
    <property type="term" value="F:zinc ion binding"/>
    <property type="evidence" value="ECO:0007669"/>
    <property type="project" value="UniProtKB-KW"/>
</dbReference>
<dbReference type="KEGG" id="tut:107369791"/>
<keyword evidence="7" id="KW-0675">Receptor</keyword>
<keyword evidence="1" id="KW-0479">Metal-binding</keyword>
<feature type="region of interest" description="Disordered" evidence="9">
    <location>
        <begin position="456"/>
        <end position="560"/>
    </location>
</feature>
<evidence type="ECO:0000256" key="8">
    <source>
        <dbReference type="ARBA" id="ARBA00023242"/>
    </source>
</evidence>
<dbReference type="PROSITE" id="PS51030">
    <property type="entry name" value="NUCLEAR_REC_DBD_2"/>
    <property type="match status" value="1"/>
</dbReference>
<dbReference type="PRINTS" id="PR00047">
    <property type="entry name" value="STROIDFINGER"/>
</dbReference>
<dbReference type="PROSITE" id="PS00031">
    <property type="entry name" value="NUCLEAR_REC_DBD_1"/>
    <property type="match status" value="1"/>
</dbReference>
<evidence type="ECO:0000259" key="10">
    <source>
        <dbReference type="PROSITE" id="PS51030"/>
    </source>
</evidence>
<dbReference type="Gene3D" id="3.30.50.10">
    <property type="entry name" value="Erythroid Transcription Factor GATA-1, subunit A"/>
    <property type="match status" value="1"/>
</dbReference>
<evidence type="ECO:0000256" key="5">
    <source>
        <dbReference type="ARBA" id="ARBA00023125"/>
    </source>
</evidence>
<evidence type="ECO:0000256" key="6">
    <source>
        <dbReference type="ARBA" id="ARBA00023163"/>
    </source>
</evidence>
<keyword evidence="2" id="KW-0863">Zinc-finger</keyword>
<feature type="region of interest" description="Disordered" evidence="9">
    <location>
        <begin position="179"/>
        <end position="216"/>
    </location>
</feature>
<feature type="compositionally biased region" description="Low complexity" evidence="9">
    <location>
        <begin position="142"/>
        <end position="162"/>
    </location>
</feature>
<protein>
    <recommendedName>
        <fullName evidence="10">Nuclear receptor domain-containing protein</fullName>
    </recommendedName>
</protein>
<dbReference type="SUPFAM" id="SSF57716">
    <property type="entry name" value="Glucocorticoid receptor-like (DNA-binding domain)"/>
    <property type="match status" value="1"/>
</dbReference>
<dbReference type="OrthoDB" id="6509134at2759"/>
<proteinExistence type="predicted"/>
<dbReference type="AlphaFoldDB" id="T1L2U4"/>
<feature type="compositionally biased region" description="Polar residues" evidence="9">
    <location>
        <begin position="458"/>
        <end position="468"/>
    </location>
</feature>
<feature type="region of interest" description="Disordered" evidence="9">
    <location>
        <begin position="317"/>
        <end position="363"/>
    </location>
</feature>
<dbReference type="SMART" id="SM00399">
    <property type="entry name" value="ZnF_C4"/>
    <property type="match status" value="1"/>
</dbReference>
<dbReference type="InterPro" id="IPR013088">
    <property type="entry name" value="Znf_NHR/GATA"/>
</dbReference>
<reference evidence="12" key="1">
    <citation type="submission" date="2011-08" db="EMBL/GenBank/DDBJ databases">
        <authorList>
            <person name="Rombauts S."/>
        </authorList>
    </citation>
    <scope>NUCLEOTIDE SEQUENCE</scope>
    <source>
        <strain evidence="12">London</strain>
    </source>
</reference>
<feature type="compositionally biased region" description="Low complexity" evidence="9">
    <location>
        <begin position="181"/>
        <end position="200"/>
    </location>
</feature>
<reference evidence="11" key="2">
    <citation type="submission" date="2015-06" db="UniProtKB">
        <authorList>
            <consortium name="EnsemblMetazoa"/>
        </authorList>
    </citation>
    <scope>IDENTIFICATION</scope>
</reference>
<evidence type="ECO:0000256" key="9">
    <source>
        <dbReference type="SAM" id="MobiDB-lite"/>
    </source>
</evidence>
<dbReference type="EMBL" id="CAEY01000990">
    <property type="status" value="NOT_ANNOTATED_CDS"/>
    <property type="molecule type" value="Genomic_DNA"/>
</dbReference>
<keyword evidence="12" id="KW-1185">Reference proteome</keyword>
<keyword evidence="3" id="KW-0862">Zinc</keyword>
<feature type="compositionally biased region" description="Low complexity" evidence="9">
    <location>
        <begin position="349"/>
        <end position="363"/>
    </location>
</feature>
<dbReference type="GO" id="GO:0043565">
    <property type="term" value="F:sequence-specific DNA binding"/>
    <property type="evidence" value="ECO:0007669"/>
    <property type="project" value="InterPro"/>
</dbReference>
<feature type="compositionally biased region" description="Pro residues" evidence="9">
    <location>
        <begin position="546"/>
        <end position="560"/>
    </location>
</feature>
<dbReference type="OMA" id="STIGECK"/>
<feature type="compositionally biased region" description="Basic and acidic residues" evidence="9">
    <location>
        <begin position="497"/>
        <end position="521"/>
    </location>
</feature>
<dbReference type="GO" id="GO:0003700">
    <property type="term" value="F:DNA-binding transcription factor activity"/>
    <property type="evidence" value="ECO:0007669"/>
    <property type="project" value="InterPro"/>
</dbReference>
<feature type="compositionally biased region" description="Acidic residues" evidence="9">
    <location>
        <begin position="478"/>
        <end position="496"/>
    </location>
</feature>
<organism evidence="11 12">
    <name type="scientific">Tetranychus urticae</name>
    <name type="common">Two-spotted spider mite</name>
    <dbReference type="NCBI Taxonomy" id="32264"/>
    <lineage>
        <taxon>Eukaryota</taxon>
        <taxon>Metazoa</taxon>
        <taxon>Ecdysozoa</taxon>
        <taxon>Arthropoda</taxon>
        <taxon>Chelicerata</taxon>
        <taxon>Arachnida</taxon>
        <taxon>Acari</taxon>
        <taxon>Acariformes</taxon>
        <taxon>Trombidiformes</taxon>
        <taxon>Prostigmata</taxon>
        <taxon>Eleutherengona</taxon>
        <taxon>Raphignathae</taxon>
        <taxon>Tetranychoidea</taxon>
        <taxon>Tetranychidae</taxon>
        <taxon>Tetranychus</taxon>
    </lineage>
</organism>
<dbReference type="InterPro" id="IPR050200">
    <property type="entry name" value="Nuclear_hormone_rcpt_NR3"/>
</dbReference>
<feature type="compositionally biased region" description="Low complexity" evidence="9">
    <location>
        <begin position="317"/>
        <end position="335"/>
    </location>
</feature>
<evidence type="ECO:0000256" key="3">
    <source>
        <dbReference type="ARBA" id="ARBA00022833"/>
    </source>
</evidence>
<dbReference type="PANTHER" id="PTHR48092">
    <property type="entry name" value="KNIRPS-RELATED PROTEIN-RELATED"/>
    <property type="match status" value="1"/>
</dbReference>
<dbReference type="HOGENOM" id="CLU_486935_0_0_1"/>
<dbReference type="EnsemblMetazoa" id="tetur34g00430.1">
    <property type="protein sequence ID" value="tetur34g00430.1"/>
    <property type="gene ID" value="tetur34g00430"/>
</dbReference>
<keyword evidence="4" id="KW-0805">Transcription regulation</keyword>